<evidence type="ECO:0000256" key="3">
    <source>
        <dbReference type="ARBA" id="ARBA00022485"/>
    </source>
</evidence>
<dbReference type="GO" id="GO:0045892">
    <property type="term" value="P:negative regulation of DNA-templated transcription"/>
    <property type="evidence" value="ECO:0007669"/>
    <property type="project" value="TreeGrafter"/>
</dbReference>
<comment type="function">
    <text evidence="11">Acts as a transcriptional regulator. Probably redox-responsive. The apo- but not holo-form probably binds DNA.</text>
</comment>
<dbReference type="Pfam" id="PF02467">
    <property type="entry name" value="Whib"/>
    <property type="match status" value="1"/>
</dbReference>
<organism evidence="13 14">
    <name type="scientific">Nonomuraea cavernae</name>
    <dbReference type="NCBI Taxonomy" id="2045107"/>
    <lineage>
        <taxon>Bacteria</taxon>
        <taxon>Bacillati</taxon>
        <taxon>Actinomycetota</taxon>
        <taxon>Actinomycetes</taxon>
        <taxon>Streptosporangiales</taxon>
        <taxon>Streptosporangiaceae</taxon>
        <taxon>Nonomuraea</taxon>
    </lineage>
</organism>
<evidence type="ECO:0000256" key="5">
    <source>
        <dbReference type="ARBA" id="ARBA00023004"/>
    </source>
</evidence>
<feature type="binding site" evidence="11">
    <location>
        <position position="63"/>
    </location>
    <ligand>
        <name>[4Fe-4S] cluster</name>
        <dbReference type="ChEBI" id="CHEBI:49883"/>
    </ligand>
</feature>
<dbReference type="PANTHER" id="PTHR38839">
    <property type="entry name" value="TRANSCRIPTIONAL REGULATOR WHID-RELATED"/>
    <property type="match status" value="1"/>
</dbReference>
<dbReference type="InterPro" id="IPR034768">
    <property type="entry name" value="4FE4S_WBL"/>
</dbReference>
<feature type="binding site" evidence="11">
    <location>
        <position position="27"/>
    </location>
    <ligand>
        <name>[4Fe-4S] cluster</name>
        <dbReference type="ChEBI" id="CHEBI:49883"/>
    </ligand>
</feature>
<evidence type="ECO:0000256" key="10">
    <source>
        <dbReference type="ARBA" id="ARBA00023163"/>
    </source>
</evidence>
<dbReference type="GO" id="GO:0005737">
    <property type="term" value="C:cytoplasm"/>
    <property type="evidence" value="ECO:0007669"/>
    <property type="project" value="UniProtKB-SubCell"/>
</dbReference>
<evidence type="ECO:0000256" key="11">
    <source>
        <dbReference type="HAMAP-Rule" id="MF_01479"/>
    </source>
</evidence>
<evidence type="ECO:0000256" key="6">
    <source>
        <dbReference type="ARBA" id="ARBA00023014"/>
    </source>
</evidence>
<feature type="domain" description="4Fe-4S Wbl-type" evidence="12">
    <location>
        <begin position="26"/>
        <end position="93"/>
    </location>
</feature>
<dbReference type="EMBL" id="BMNH01000005">
    <property type="protein sequence ID" value="GGO67090.1"/>
    <property type="molecule type" value="Genomic_DNA"/>
</dbReference>
<dbReference type="GO" id="GO:0045454">
    <property type="term" value="P:cell redox homeostasis"/>
    <property type="evidence" value="ECO:0007669"/>
    <property type="project" value="TreeGrafter"/>
</dbReference>
<evidence type="ECO:0000256" key="7">
    <source>
        <dbReference type="ARBA" id="ARBA00023015"/>
    </source>
</evidence>
<dbReference type="PROSITE" id="PS51674">
    <property type="entry name" value="4FE4S_WBL"/>
    <property type="match status" value="1"/>
</dbReference>
<evidence type="ECO:0000313" key="14">
    <source>
        <dbReference type="Proteomes" id="UP000646523"/>
    </source>
</evidence>
<comment type="PTM">
    <text evidence="11">The Fe-S cluster can be nitrosylated by nitric oxide (NO).</text>
</comment>
<proteinExistence type="inferred from homology"/>
<keyword evidence="5 11" id="KW-0408">Iron</keyword>
<evidence type="ECO:0000256" key="4">
    <source>
        <dbReference type="ARBA" id="ARBA00022723"/>
    </source>
</evidence>
<name>A0A917YV51_9ACTN</name>
<reference evidence="13" key="1">
    <citation type="journal article" date="2014" name="Int. J. Syst. Evol. Microbiol.">
        <title>Complete genome sequence of Corynebacterium casei LMG S-19264T (=DSM 44701T), isolated from a smear-ripened cheese.</title>
        <authorList>
            <consortium name="US DOE Joint Genome Institute (JGI-PGF)"/>
            <person name="Walter F."/>
            <person name="Albersmeier A."/>
            <person name="Kalinowski J."/>
            <person name="Ruckert C."/>
        </authorList>
    </citation>
    <scope>NUCLEOTIDE SEQUENCE</scope>
    <source>
        <strain evidence="13">CGMCC 4.7368</strain>
    </source>
</reference>
<comment type="caution">
    <text evidence="13">The sequence shown here is derived from an EMBL/GenBank/DDBJ whole genome shotgun (WGS) entry which is preliminary data.</text>
</comment>
<evidence type="ECO:0000256" key="9">
    <source>
        <dbReference type="ARBA" id="ARBA00023157"/>
    </source>
</evidence>
<keyword evidence="11" id="KW-0963">Cytoplasm</keyword>
<comment type="subcellular location">
    <subcellularLocation>
        <location evidence="1 11">Cytoplasm</location>
    </subcellularLocation>
</comment>
<dbReference type="InterPro" id="IPR003482">
    <property type="entry name" value="Whib"/>
</dbReference>
<dbReference type="Proteomes" id="UP000646523">
    <property type="component" value="Unassembled WGS sequence"/>
</dbReference>
<dbReference type="RefSeq" id="WP_189124004.1">
    <property type="nucleotide sequence ID" value="NZ_BMNH01000005.1"/>
</dbReference>
<comment type="similarity">
    <text evidence="2 11">Belongs to the WhiB family.</text>
</comment>
<feature type="binding site" evidence="11">
    <location>
        <position position="69"/>
    </location>
    <ligand>
        <name>[4Fe-4S] cluster</name>
        <dbReference type="ChEBI" id="CHEBI:49883"/>
    </ligand>
</feature>
<protein>
    <recommendedName>
        <fullName evidence="11">Transcriptional regulator WhiB</fullName>
    </recommendedName>
</protein>
<evidence type="ECO:0000256" key="2">
    <source>
        <dbReference type="ARBA" id="ARBA00006597"/>
    </source>
</evidence>
<gene>
    <name evidence="11" type="primary">whiB</name>
    <name evidence="13" type="ORF">GCM10012289_22680</name>
</gene>
<keyword evidence="8 11" id="KW-0238">DNA-binding</keyword>
<comment type="PTM">
    <text evidence="11">Upon Fe-S cluster removal intramolecular disulfide bonds are formed.</text>
</comment>
<evidence type="ECO:0000256" key="8">
    <source>
        <dbReference type="ARBA" id="ARBA00023125"/>
    </source>
</evidence>
<evidence type="ECO:0000313" key="13">
    <source>
        <dbReference type="EMBL" id="GGO67090.1"/>
    </source>
</evidence>
<keyword evidence="3 11" id="KW-0004">4Fe-4S</keyword>
<reference evidence="13" key="2">
    <citation type="submission" date="2020-09" db="EMBL/GenBank/DDBJ databases">
        <authorList>
            <person name="Sun Q."/>
            <person name="Zhou Y."/>
        </authorList>
    </citation>
    <scope>NUCLEOTIDE SEQUENCE</scope>
    <source>
        <strain evidence="13">CGMCC 4.7368</strain>
    </source>
</reference>
<keyword evidence="4 11" id="KW-0479">Metal-binding</keyword>
<evidence type="ECO:0000259" key="12">
    <source>
        <dbReference type="PROSITE" id="PS51674"/>
    </source>
</evidence>
<dbReference type="GO" id="GO:0003677">
    <property type="term" value="F:DNA binding"/>
    <property type="evidence" value="ECO:0007669"/>
    <property type="project" value="UniProtKB-UniRule"/>
</dbReference>
<keyword evidence="7 11" id="KW-0805">Transcription regulation</keyword>
<dbReference type="GO" id="GO:0047134">
    <property type="term" value="F:protein-disulfide reductase [NAD(P)H] activity"/>
    <property type="evidence" value="ECO:0007669"/>
    <property type="project" value="TreeGrafter"/>
</dbReference>
<accession>A0A917YV51</accession>
<comment type="cofactor">
    <cofactor evidence="11">
        <name>[4Fe-4S] cluster</name>
        <dbReference type="ChEBI" id="CHEBI:49883"/>
    </cofactor>
    <text evidence="11">Binds 1 [4Fe-4S] cluster per subunit. Following nitrosylation of the [4Fe-4S] cluster binds 1 [4Fe-8(NO)] cluster per subunit.</text>
</comment>
<keyword evidence="6 11" id="KW-0411">Iron-sulfur</keyword>
<feature type="binding site" evidence="11">
    <location>
        <position position="60"/>
    </location>
    <ligand>
        <name>[4Fe-4S] cluster</name>
        <dbReference type="ChEBI" id="CHEBI:49883"/>
    </ligand>
</feature>
<keyword evidence="10 11" id="KW-0804">Transcription</keyword>
<dbReference type="AlphaFoldDB" id="A0A917YV51"/>
<keyword evidence="14" id="KW-1185">Reference proteome</keyword>
<evidence type="ECO:0000256" key="1">
    <source>
        <dbReference type="ARBA" id="ARBA00004496"/>
    </source>
</evidence>
<sequence length="99" mass="10570">MKEPAARLSDAQLVDLRDDLLNADPACETGDAELFTGPDLFDDEPEEVRQAREAQAKAVCAGCPARTACLTYALAIRPKAGVWAGLTIDELRAARKVAA</sequence>
<dbReference type="GO" id="GO:0051539">
    <property type="term" value="F:4 iron, 4 sulfur cluster binding"/>
    <property type="evidence" value="ECO:0007669"/>
    <property type="project" value="UniProtKB-UniRule"/>
</dbReference>
<dbReference type="GO" id="GO:0035731">
    <property type="term" value="F:dinitrosyl-iron complex binding"/>
    <property type="evidence" value="ECO:0007669"/>
    <property type="project" value="UniProtKB-UniRule"/>
</dbReference>
<dbReference type="GO" id="GO:0046872">
    <property type="term" value="F:metal ion binding"/>
    <property type="evidence" value="ECO:0007669"/>
    <property type="project" value="UniProtKB-KW"/>
</dbReference>
<dbReference type="HAMAP" id="MF_01479">
    <property type="entry name" value="WhiB"/>
    <property type="match status" value="1"/>
</dbReference>
<keyword evidence="9 11" id="KW-1015">Disulfide bond</keyword>